<keyword evidence="3" id="KW-1185">Reference proteome</keyword>
<protein>
    <submittedName>
        <fullName evidence="2">DUF1801 domain-containing protein</fullName>
    </submittedName>
</protein>
<organism evidence="2 3">
    <name type="scientific">Fulvivirga sediminis</name>
    <dbReference type="NCBI Taxonomy" id="2803949"/>
    <lineage>
        <taxon>Bacteria</taxon>
        <taxon>Pseudomonadati</taxon>
        <taxon>Bacteroidota</taxon>
        <taxon>Cytophagia</taxon>
        <taxon>Cytophagales</taxon>
        <taxon>Fulvivirgaceae</taxon>
        <taxon>Fulvivirga</taxon>
    </lineage>
</organism>
<accession>A0A937FB69</accession>
<dbReference type="Gene3D" id="3.90.1150.200">
    <property type="match status" value="1"/>
</dbReference>
<proteinExistence type="predicted"/>
<sequence length="206" mass="23103">MNPKIDNYLAEGCGRCALVGTPDCKVHSWHQELITLRSIVLSCGLTEELKWSMPCYTYNNKNVAMVVAFKNNCTISFFKGALIPDPAGILEKAGENTQSTRLIKITQLKQVIELEETIKSYIYAAIEVEKKGLKINRGESTEIPIPDEFIVHLKANALLKKAFESLTPGRQRGYLLHFSSAKQPKTRYSRIQKCIPTIMAGRGLQD</sequence>
<evidence type="ECO:0000259" key="1">
    <source>
        <dbReference type="Pfam" id="PF08818"/>
    </source>
</evidence>
<dbReference type="EMBL" id="JAESIY010000008">
    <property type="protein sequence ID" value="MBL3657660.1"/>
    <property type="molecule type" value="Genomic_DNA"/>
</dbReference>
<feature type="domain" description="YdhG-like" evidence="1">
    <location>
        <begin position="29"/>
        <end position="126"/>
    </location>
</feature>
<comment type="caution">
    <text evidence="2">The sequence shown here is derived from an EMBL/GenBank/DDBJ whole genome shotgun (WGS) entry which is preliminary data.</text>
</comment>
<dbReference type="AlphaFoldDB" id="A0A937FB69"/>
<reference evidence="2" key="1">
    <citation type="submission" date="2021-01" db="EMBL/GenBank/DDBJ databases">
        <title>Fulvivirga kasyanovii gen. nov., sp nov., a novel member of the phylum Bacteroidetes isolated from seawater in a mussel farm.</title>
        <authorList>
            <person name="Zhao L.-H."/>
            <person name="Wang Z.-J."/>
        </authorList>
    </citation>
    <scope>NUCLEOTIDE SEQUENCE</scope>
    <source>
        <strain evidence="2">2943</strain>
    </source>
</reference>
<dbReference type="InterPro" id="IPR014922">
    <property type="entry name" value="YdhG-like"/>
</dbReference>
<dbReference type="Pfam" id="PF08818">
    <property type="entry name" value="DUF1801"/>
    <property type="match status" value="1"/>
</dbReference>
<name>A0A937FB69_9BACT</name>
<evidence type="ECO:0000313" key="3">
    <source>
        <dbReference type="Proteomes" id="UP000659388"/>
    </source>
</evidence>
<dbReference type="Pfam" id="PF13376">
    <property type="entry name" value="OmdA"/>
    <property type="match status" value="1"/>
</dbReference>
<dbReference type="SUPFAM" id="SSF159888">
    <property type="entry name" value="YdhG-like"/>
    <property type="match status" value="1"/>
</dbReference>
<gene>
    <name evidence="2" type="ORF">JL102_16035</name>
</gene>
<dbReference type="PIRSF" id="PIRSF021308">
    <property type="entry name" value="UCP021308"/>
    <property type="match status" value="1"/>
</dbReference>
<dbReference type="RefSeq" id="WP_202245440.1">
    <property type="nucleotide sequence ID" value="NZ_JAESIY010000008.1"/>
</dbReference>
<evidence type="ECO:0000313" key="2">
    <source>
        <dbReference type="EMBL" id="MBL3657660.1"/>
    </source>
</evidence>
<dbReference type="Proteomes" id="UP000659388">
    <property type="component" value="Unassembled WGS sequence"/>
</dbReference>
<dbReference type="InterPro" id="IPR016786">
    <property type="entry name" value="YdeI_bac"/>
</dbReference>